<sequence>MTKVILFRKPDNQREDHEVGDVLAFLRAQFGARFPAGGRITDMATGQDVTPKAEADIARLRGLAGPLVVEVPPMGPEFLPALAMILVSSAASMILGSIFAKTPPTATARNIQQESPNNGLSERTNRARVNGRIPDIYGQVRATPDLLAEPYKIFVDHSEKEVAYMCVGRGAYEIHDVRDDTTRIDEIASASVEVYGPNTSPNSGDAPQLRIGSPIGLPVILAKRSNSVNGQVLMPQDAGRVTMRGMVFRWPNEIRSQDPDIDFSAYFVPGDVVSIRNAAQYAGTFSYRVPDDGLAKFRPENERRPTYGDIELVGDLRGSFEAGQVVTLSDATLEWYVSGDDISDYLTTSSVAGIYSILSVSFDALQNRTTIRLDVEHNSTAWKGILSSVSGYATGSPLMTRPSDELLFDLSGSYTVSTVTSNVLSLADPVASNPDWEVVRDDFGGQSAVLFPVITTTGERWVGWMTVESTRPITRLLANMVSLNGMYRDNGRQQYSTSVSFSVEIQPVDREGEPVGDLQVVGGQVVGSATTRSTRATTLDVAVDTPSRWLKIRAKRVTPSDTSFSGQVIDEVKWRDLYACTEVEERHFGDVTTVQAVTFATDGALAVKERKLNMLVTRKLPVRLSDGSFSADLRPTTNVADILAAVCLDPKIGNRPPTQVDFDNFYQTAQEIRDYFGVDVARFDYTIDKEGLSFEEIVSMIADAVFCNAYRRGSVIRLFFEREEEDSVLLFNHRNKLPGSEQRTDSFAPEYDGIEYQWIDPETDALTTLHLPEDRSAVSAQVIESVGVRNMEQAHFHAWRAYNKLLYQNEGTTFDALPEANLLILSQRFLNADNSRGNAWDGDVIEVSEADPRVIRLSQPFDWGAGPYTIFLQGSDGMVESMPVSDGGGRYWARLAREPRTAIIVRGEAYNTTTYIITDAENSRRAKPFILTEKDAPNKDGTIPLSAINYDRRYYKNDQDFRA</sequence>
<dbReference type="RefSeq" id="WP_063492222.1">
    <property type="nucleotide sequence ID" value="NZ_CP016340.1"/>
</dbReference>
<dbReference type="STRING" id="123899.SAMEA3906487_03113"/>
<dbReference type="KEGG" id="btrm:SAMEA390648703113"/>
<gene>
    <name evidence="1" type="ORF">SAMEA3906487_03113</name>
</gene>
<reference evidence="1 2" key="1">
    <citation type="submission" date="2016-04" db="EMBL/GenBank/DDBJ databases">
        <authorList>
            <consortium name="Pathogen Informatics"/>
        </authorList>
    </citation>
    <scope>NUCLEOTIDE SEQUENCE [LARGE SCALE GENOMIC DNA]</scope>
    <source>
        <strain evidence="1 2">H044680328</strain>
    </source>
</reference>
<dbReference type="EMBL" id="LT546645">
    <property type="protein sequence ID" value="SAI72246.1"/>
    <property type="molecule type" value="Genomic_DNA"/>
</dbReference>
<dbReference type="PATRIC" id="fig|123899.6.peg.3107"/>
<organism evidence="1 2">
    <name type="scientific">Bordetella trematum</name>
    <dbReference type="NCBI Taxonomy" id="123899"/>
    <lineage>
        <taxon>Bacteria</taxon>
        <taxon>Pseudomonadati</taxon>
        <taxon>Pseudomonadota</taxon>
        <taxon>Betaproteobacteria</taxon>
        <taxon>Burkholderiales</taxon>
        <taxon>Alcaligenaceae</taxon>
        <taxon>Bordetella</taxon>
    </lineage>
</organism>
<evidence type="ECO:0000313" key="1">
    <source>
        <dbReference type="EMBL" id="SAI72246.1"/>
    </source>
</evidence>
<evidence type="ECO:0000313" key="2">
    <source>
        <dbReference type="Proteomes" id="UP000076825"/>
    </source>
</evidence>
<evidence type="ECO:0008006" key="3">
    <source>
        <dbReference type="Google" id="ProtNLM"/>
    </source>
</evidence>
<dbReference type="NCBIfam" id="NF040662">
    <property type="entry name" value="attach_TipJ_rel"/>
    <property type="match status" value="1"/>
</dbReference>
<proteinExistence type="predicted"/>
<dbReference type="GeneID" id="56589644"/>
<accession>A0A157QBZ8</accession>
<dbReference type="Proteomes" id="UP000076825">
    <property type="component" value="Chromosome 1"/>
</dbReference>
<keyword evidence="2" id="KW-1185">Reference proteome</keyword>
<name>A0A157QBZ8_9BORD</name>
<protein>
    <recommendedName>
        <fullName evidence="3">Tip attachment protein J domain-containing protein</fullName>
    </recommendedName>
</protein>
<dbReference type="AlphaFoldDB" id="A0A157QBZ8"/>
<dbReference type="OrthoDB" id="6662632at2"/>